<dbReference type="EMBL" id="JAPQKH010000007">
    <property type="protein sequence ID" value="KAJ5088070.1"/>
    <property type="molecule type" value="Genomic_DNA"/>
</dbReference>
<gene>
    <name evidence="2" type="ORF">N7456_011686</name>
</gene>
<feature type="transmembrane region" description="Helical" evidence="1">
    <location>
        <begin position="105"/>
        <end position="128"/>
    </location>
</feature>
<keyword evidence="1" id="KW-0812">Transmembrane</keyword>
<reference evidence="2" key="2">
    <citation type="journal article" date="2023" name="IMA Fungus">
        <title>Comparative genomic study of the Penicillium genus elucidates a diverse pangenome and 15 lateral gene transfer events.</title>
        <authorList>
            <person name="Petersen C."/>
            <person name="Sorensen T."/>
            <person name="Nielsen M.R."/>
            <person name="Sondergaard T.E."/>
            <person name="Sorensen J.L."/>
            <person name="Fitzpatrick D.A."/>
            <person name="Frisvad J.C."/>
            <person name="Nielsen K.L."/>
        </authorList>
    </citation>
    <scope>NUCLEOTIDE SEQUENCE</scope>
    <source>
        <strain evidence="2">IBT 30069</strain>
    </source>
</reference>
<dbReference type="Proteomes" id="UP001149165">
    <property type="component" value="Unassembled WGS sequence"/>
</dbReference>
<keyword evidence="1" id="KW-1133">Transmembrane helix</keyword>
<evidence type="ECO:0000256" key="1">
    <source>
        <dbReference type="SAM" id="Phobius"/>
    </source>
</evidence>
<comment type="caution">
    <text evidence="2">The sequence shown here is derived from an EMBL/GenBank/DDBJ whole genome shotgun (WGS) entry which is preliminary data.</text>
</comment>
<feature type="transmembrane region" description="Helical" evidence="1">
    <location>
        <begin position="13"/>
        <end position="40"/>
    </location>
</feature>
<keyword evidence="1" id="KW-0472">Membrane</keyword>
<keyword evidence="3" id="KW-1185">Reference proteome</keyword>
<reference evidence="2" key="1">
    <citation type="submission" date="2022-11" db="EMBL/GenBank/DDBJ databases">
        <authorList>
            <person name="Petersen C."/>
        </authorList>
    </citation>
    <scope>NUCLEOTIDE SEQUENCE</scope>
    <source>
        <strain evidence="2">IBT 30069</strain>
    </source>
</reference>
<name>A0A9W9EUH2_9EURO</name>
<evidence type="ECO:0000313" key="2">
    <source>
        <dbReference type="EMBL" id="KAJ5088070.1"/>
    </source>
</evidence>
<feature type="transmembrane region" description="Helical" evidence="1">
    <location>
        <begin position="140"/>
        <end position="162"/>
    </location>
</feature>
<dbReference type="OrthoDB" id="4315387at2759"/>
<sequence length="187" mass="21486">MAVGSNLGPIPKAAFQVSIGMVFGLAVVAVVVRCFVLRVYIHKKKIQIDDGILFLATGLLISAIVILYQKTIAPGFYLGGFPLYNGQLDEIPDSMVQKSLDFHKWTVAVLMITWLSVCSIKFFFLAFFWKLVDRLPAWKIHWWIVFFFNVVTTIFGVLVFYVSCPHWDIKMYVWFSHKVQSLVLREE</sequence>
<feature type="transmembrane region" description="Helical" evidence="1">
    <location>
        <begin position="52"/>
        <end position="69"/>
    </location>
</feature>
<organism evidence="2 3">
    <name type="scientific">Penicillium angulare</name>
    <dbReference type="NCBI Taxonomy" id="116970"/>
    <lineage>
        <taxon>Eukaryota</taxon>
        <taxon>Fungi</taxon>
        <taxon>Dikarya</taxon>
        <taxon>Ascomycota</taxon>
        <taxon>Pezizomycotina</taxon>
        <taxon>Eurotiomycetes</taxon>
        <taxon>Eurotiomycetidae</taxon>
        <taxon>Eurotiales</taxon>
        <taxon>Aspergillaceae</taxon>
        <taxon>Penicillium</taxon>
    </lineage>
</organism>
<proteinExistence type="predicted"/>
<dbReference type="AlphaFoldDB" id="A0A9W9EUH2"/>
<evidence type="ECO:0000313" key="3">
    <source>
        <dbReference type="Proteomes" id="UP001149165"/>
    </source>
</evidence>
<protein>
    <submittedName>
        <fullName evidence="2">Uncharacterized protein</fullName>
    </submittedName>
</protein>
<accession>A0A9W9EUH2</accession>